<evidence type="ECO:0000259" key="3">
    <source>
        <dbReference type="Pfam" id="PF03184"/>
    </source>
</evidence>
<evidence type="ECO:0000256" key="1">
    <source>
        <dbReference type="SAM" id="Coils"/>
    </source>
</evidence>
<dbReference type="InterPro" id="IPR004875">
    <property type="entry name" value="DDE_SF_endonuclease_dom"/>
</dbReference>
<feature type="compositionally biased region" description="Basic and acidic residues" evidence="2">
    <location>
        <begin position="1147"/>
        <end position="1171"/>
    </location>
</feature>
<feature type="compositionally biased region" description="Basic and acidic residues" evidence="2">
    <location>
        <begin position="1188"/>
        <end position="1213"/>
    </location>
</feature>
<feature type="domain" description="Endonuclease/exonuclease/phosphatase" evidence="4">
    <location>
        <begin position="337"/>
        <end position="529"/>
    </location>
</feature>
<evidence type="ECO:0008006" key="8">
    <source>
        <dbReference type="Google" id="ProtNLM"/>
    </source>
</evidence>
<organism evidence="6 7">
    <name type="scientific">Rhamnusium bicolor</name>
    <dbReference type="NCBI Taxonomy" id="1586634"/>
    <lineage>
        <taxon>Eukaryota</taxon>
        <taxon>Metazoa</taxon>
        <taxon>Ecdysozoa</taxon>
        <taxon>Arthropoda</taxon>
        <taxon>Hexapoda</taxon>
        <taxon>Insecta</taxon>
        <taxon>Pterygota</taxon>
        <taxon>Neoptera</taxon>
        <taxon>Endopterygota</taxon>
        <taxon>Coleoptera</taxon>
        <taxon>Polyphaga</taxon>
        <taxon>Cucujiformia</taxon>
        <taxon>Chrysomeloidea</taxon>
        <taxon>Cerambycidae</taxon>
        <taxon>Lepturinae</taxon>
        <taxon>Rhagiini</taxon>
        <taxon>Rhamnusium</taxon>
    </lineage>
</organism>
<feature type="region of interest" description="Disordered" evidence="2">
    <location>
        <begin position="1128"/>
        <end position="1171"/>
    </location>
</feature>
<dbReference type="Pfam" id="PF23725">
    <property type="entry name" value="Dredd_N"/>
    <property type="match status" value="1"/>
</dbReference>
<comment type="caution">
    <text evidence="6">The sequence shown here is derived from an EMBL/GenBank/DDBJ whole genome shotgun (WGS) entry which is preliminary data.</text>
</comment>
<evidence type="ECO:0000256" key="2">
    <source>
        <dbReference type="SAM" id="MobiDB-lite"/>
    </source>
</evidence>
<feature type="compositionally biased region" description="Basic and acidic residues" evidence="2">
    <location>
        <begin position="221"/>
        <end position="235"/>
    </location>
</feature>
<dbReference type="GO" id="GO:0003824">
    <property type="term" value="F:catalytic activity"/>
    <property type="evidence" value="ECO:0007669"/>
    <property type="project" value="InterPro"/>
</dbReference>
<feature type="region of interest" description="Disordered" evidence="2">
    <location>
        <begin position="1184"/>
        <end position="1215"/>
    </location>
</feature>
<dbReference type="Gene3D" id="3.60.10.10">
    <property type="entry name" value="Endonuclease/exonuclease/phosphatase"/>
    <property type="match status" value="1"/>
</dbReference>
<dbReference type="PANTHER" id="PTHR33776:SF3">
    <property type="entry name" value="PHD-TYPE DOMAIN-CONTAINING PROTEIN"/>
    <property type="match status" value="1"/>
</dbReference>
<evidence type="ECO:0000259" key="5">
    <source>
        <dbReference type="Pfam" id="PF23725"/>
    </source>
</evidence>
<protein>
    <recommendedName>
        <fullName evidence="8">DDE-1 domain-containing protein</fullName>
    </recommendedName>
</protein>
<dbReference type="InterPro" id="IPR056259">
    <property type="entry name" value="Dredd_N"/>
</dbReference>
<feature type="domain" description="DDE-1" evidence="3">
    <location>
        <begin position="796"/>
        <end position="918"/>
    </location>
</feature>
<gene>
    <name evidence="6" type="ORF">NQ314_010885</name>
</gene>
<evidence type="ECO:0000259" key="4">
    <source>
        <dbReference type="Pfam" id="PF03372"/>
    </source>
</evidence>
<reference evidence="6" key="1">
    <citation type="journal article" date="2023" name="Insect Mol. Biol.">
        <title>Genome sequencing provides insights into the evolution of gene families encoding plant cell wall-degrading enzymes in longhorned beetles.</title>
        <authorList>
            <person name="Shin N.R."/>
            <person name="Okamura Y."/>
            <person name="Kirsch R."/>
            <person name="Pauchet Y."/>
        </authorList>
    </citation>
    <scope>NUCLEOTIDE SEQUENCE</scope>
    <source>
        <strain evidence="6">RBIC_L_NR</strain>
    </source>
</reference>
<dbReference type="SUPFAM" id="SSF56219">
    <property type="entry name" value="DNase I-like"/>
    <property type="match status" value="1"/>
</dbReference>
<dbReference type="Pfam" id="PF03184">
    <property type="entry name" value="DDE_1"/>
    <property type="match status" value="1"/>
</dbReference>
<feature type="compositionally biased region" description="Basic and acidic residues" evidence="2">
    <location>
        <begin position="1128"/>
        <end position="1137"/>
    </location>
</feature>
<accession>A0AAV8XM03</accession>
<proteinExistence type="predicted"/>
<feature type="region of interest" description="Disordered" evidence="2">
    <location>
        <begin position="221"/>
        <end position="242"/>
    </location>
</feature>
<dbReference type="InterPro" id="IPR036691">
    <property type="entry name" value="Endo/exonu/phosph_ase_sf"/>
</dbReference>
<dbReference type="GO" id="GO:0003676">
    <property type="term" value="F:nucleic acid binding"/>
    <property type="evidence" value="ECO:0007669"/>
    <property type="project" value="InterPro"/>
</dbReference>
<feature type="coiled-coil region" evidence="1">
    <location>
        <begin position="126"/>
        <end position="157"/>
    </location>
</feature>
<feature type="compositionally biased region" description="Acidic residues" evidence="2">
    <location>
        <begin position="12"/>
        <end position="28"/>
    </location>
</feature>
<feature type="compositionally biased region" description="Basic residues" evidence="2">
    <location>
        <begin position="1076"/>
        <end position="1107"/>
    </location>
</feature>
<keyword evidence="1" id="KW-0175">Coiled coil</keyword>
<dbReference type="EMBL" id="JANEYF010003027">
    <property type="protein sequence ID" value="KAJ8940053.1"/>
    <property type="molecule type" value="Genomic_DNA"/>
</dbReference>
<feature type="region of interest" description="Disordered" evidence="2">
    <location>
        <begin position="1"/>
        <end position="46"/>
    </location>
</feature>
<dbReference type="Proteomes" id="UP001162156">
    <property type="component" value="Unassembled WGS sequence"/>
</dbReference>
<evidence type="ECO:0000313" key="6">
    <source>
        <dbReference type="EMBL" id="KAJ8940053.1"/>
    </source>
</evidence>
<dbReference type="InterPro" id="IPR005135">
    <property type="entry name" value="Endo/exonuclease/phosphatase"/>
</dbReference>
<name>A0AAV8XM03_9CUCU</name>
<feature type="domain" description="Caspase-8 N-terminal" evidence="5">
    <location>
        <begin position="589"/>
        <end position="633"/>
    </location>
</feature>
<dbReference type="PANTHER" id="PTHR33776">
    <property type="entry name" value="ENDO/EXONUCLEASE/PHOSPHATASE DOMAIN-CONTAINING PROTEIN"/>
    <property type="match status" value="1"/>
</dbReference>
<keyword evidence="7" id="KW-1185">Reference proteome</keyword>
<feature type="region of interest" description="Disordered" evidence="2">
    <location>
        <begin position="1070"/>
        <end position="1116"/>
    </location>
</feature>
<evidence type="ECO:0000313" key="7">
    <source>
        <dbReference type="Proteomes" id="UP001162156"/>
    </source>
</evidence>
<dbReference type="Pfam" id="PF03372">
    <property type="entry name" value="Exo_endo_phos"/>
    <property type="match status" value="1"/>
</dbReference>
<sequence>MMGNNKSANIIEESDDDSSTDSDFDDYSLEPRSGDRKASNNRTQMNTNMDIVNSALSLNQDEVSGDVAEGIKGNSSDFNAACCSTKKSKKCCENQNFEEDNLEEIGDEELDDVLIEKSIQWENTILKEMNQDLREINKLLREKNENLERENNNLKVNPKDTVNDTLAENINNITQREIITNIVKEALVLILESNLKPLITEINNLKLKINMQSDNNAVIKTDTEQKTNNKKKTSEKTTQNKKPVTPKLSVVNLISDKIVTPNQNKIKDLENLQRKIMEEVIFINQTEATQDQEIGVSNITEQKCNDEEGWTTINRRKKPFKRNVANIKNKTLVGLLNIRSITSSYQTFIDLVLERNYDIFCLTETWLKNCILDENVNINGYRIDRVDRNHTEFKCRGGGVALYFKSEYTYEVLDKGNEHDIDYIASIITLSKRIKLGIILLYKPPTVNYNKLDFLTDILDTISPLVDELLLLGDFNINILNSDQNNVKFLSDLVSAYNLSQIVLYPTLNNSIIDHVYVTNREFVTETIVEEVNKFITEDGKTLTDHNLINCFIEIPKVSKPPSYKLIQLDLITDAAIKTCNFPVAEEVLNLDEVLRIEKKLDTYEIVSLVYLLYDDAQYALQELCLLLRGAQKNLLKPSTSVDTHLHPSNFVRGDFDYCQFPLQSIEDDPANSAICNDNHIYNIDPKNPGILLIINQEHFYREIDEKFKGTPGQDWYSNFMKRHPQLSLKKAQSLQNKRAKASDPFVVGNHYKNLKRIVEENEFDQYPELFFNCDESGFCTDPSKIKSTGVKNKTLADESALPPHIIFQGCAVLPRWTGAGEDLSGTVYAATPKGYMEKPVFYSWFADHFISYINKIRETLPAARQNQKAVLMFDGHRSHISSRLVQTTLENNVILFRLPSHLTHRLQPLDFSVFGPLILLRDIRKTLGMTNKNKMTRKQFSIAVKDLWEKYLTPEIIISGLSGTSSLPVDPTKFPQSDFDQTPLARYQNSLQKENELPPDDAIPVNSENLTSSNIQTKRSATDFFIDKIKENLQSFNPPASKEKQIRLKQLKYGEVLTSEQVLQRLREEEERRQQNKKCVKRKQAVKRNKTKNSQKLPRKANTKKSKISDLSDSDCSATNELEKEMHDFIDGDSGRAVKKQNSTNEQHEDLENKETKSQEKNSKVERTEKLSETCMAAISNVMKWKTNSDQEKNDEGTHNVSEDKTTDKSTEANEGGDLINCYMAISSIKTWYIGLVLETLSAGYVNMEFLERLESSFRWPRSDKIESVSSESFLIRVVLKDDASFTVHPSIEFIEKNVEKIKKT</sequence>